<dbReference type="InterPro" id="IPR033942">
    <property type="entry name" value="IMPase"/>
</dbReference>
<gene>
    <name evidence="9" type="ORF">LshimejAT787_1400890</name>
</gene>
<feature type="binding site" evidence="7">
    <location>
        <position position="83"/>
    </location>
    <ligand>
        <name>Mg(2+)</name>
        <dbReference type="ChEBI" id="CHEBI:18420"/>
        <label>1</label>
        <note>catalytic</note>
    </ligand>
</feature>
<keyword evidence="6 7" id="KW-0460">Magnesium</keyword>
<dbReference type="PRINTS" id="PR00377">
    <property type="entry name" value="IMPHPHTASES"/>
</dbReference>
<dbReference type="CDD" id="cd01639">
    <property type="entry name" value="IMPase"/>
    <property type="match status" value="1"/>
</dbReference>
<feature type="binding site" evidence="7">
    <location>
        <position position="105"/>
    </location>
    <ligand>
        <name>Mg(2+)</name>
        <dbReference type="ChEBI" id="CHEBI:18420"/>
        <label>1</label>
        <note>catalytic</note>
    </ligand>
</feature>
<keyword evidence="10" id="KW-1185">Reference proteome</keyword>
<proteinExistence type="inferred from homology"/>
<feature type="binding site" evidence="7">
    <location>
        <position position="103"/>
    </location>
    <ligand>
        <name>Mg(2+)</name>
        <dbReference type="ChEBI" id="CHEBI:18420"/>
        <label>1</label>
        <note>catalytic</note>
    </ligand>
</feature>
<evidence type="ECO:0000256" key="1">
    <source>
        <dbReference type="ARBA" id="ARBA00001033"/>
    </source>
</evidence>
<dbReference type="SUPFAM" id="SSF56655">
    <property type="entry name" value="Carbohydrate phosphatase"/>
    <property type="match status" value="1"/>
</dbReference>
<evidence type="ECO:0000256" key="2">
    <source>
        <dbReference type="ARBA" id="ARBA00001946"/>
    </source>
</evidence>
<evidence type="ECO:0000256" key="7">
    <source>
        <dbReference type="PIRSR" id="PIRSR600760-2"/>
    </source>
</evidence>
<dbReference type="GO" id="GO:0046872">
    <property type="term" value="F:metal ion binding"/>
    <property type="evidence" value="ECO:0007669"/>
    <property type="project" value="UniProtKB-KW"/>
</dbReference>
<sequence>MAVPELTATDLQSILKFTEQLARTAGKLILEGSKAIQSAPDSQADIGEKKNAVDLVTEYDVRVEELVKSTIKEKYPDFQFVGEESYAAGSRNPLTDEPTFCVDPIDGTTNFVHGFPFVCISLGLIYKRRPVLGVIYNPFLDHLYTGIKGQGSFLTRGASAPVKLPLSSPKPLPSLSQAIIAVEWGADRTASTIDSKSRSFGRLAGDPEQGVAGGKMAHSLRSMGCAALNFAMVAQGGLDVYWEIGCWPWDVSAGIVIAEEAGGLVSGAHAAFEATASSDAFGDVTEEILTGRKYVVVRAIAGNPGETGKDAQKRIIKELYDTVEDVPAN</sequence>
<keyword evidence="4 7" id="KW-0479">Metal-binding</keyword>
<dbReference type="OrthoDB" id="10254945at2759"/>
<evidence type="ECO:0000256" key="5">
    <source>
        <dbReference type="ARBA" id="ARBA00022801"/>
    </source>
</evidence>
<organism evidence="9 10">
    <name type="scientific">Lyophyllum shimeji</name>
    <name type="common">Hon-shimeji</name>
    <name type="synonym">Tricholoma shimeji</name>
    <dbReference type="NCBI Taxonomy" id="47721"/>
    <lineage>
        <taxon>Eukaryota</taxon>
        <taxon>Fungi</taxon>
        <taxon>Dikarya</taxon>
        <taxon>Basidiomycota</taxon>
        <taxon>Agaricomycotina</taxon>
        <taxon>Agaricomycetes</taxon>
        <taxon>Agaricomycetidae</taxon>
        <taxon>Agaricales</taxon>
        <taxon>Tricholomatineae</taxon>
        <taxon>Lyophyllaceae</taxon>
        <taxon>Lyophyllum</taxon>
    </lineage>
</organism>
<comment type="pathway">
    <text evidence="8">Polyol metabolism; myo-inositol biosynthesis; myo-inositol from D-glucose 6-phosphate: step 2/2.</text>
</comment>
<feature type="binding site" evidence="7">
    <location>
        <position position="250"/>
    </location>
    <ligand>
        <name>Mg(2+)</name>
        <dbReference type="ChEBI" id="CHEBI:18420"/>
        <label>1</label>
        <note>catalytic</note>
    </ligand>
</feature>
<protein>
    <recommendedName>
        <fullName evidence="8">Inositol-1-monophosphatase</fullName>
        <ecNumber evidence="8">3.1.3.25</ecNumber>
    </recommendedName>
</protein>
<evidence type="ECO:0000256" key="6">
    <source>
        <dbReference type="ARBA" id="ARBA00022842"/>
    </source>
</evidence>
<accession>A0A9P3PYI3</accession>
<dbReference type="Proteomes" id="UP001063166">
    <property type="component" value="Unassembled WGS sequence"/>
</dbReference>
<comment type="catalytic activity">
    <reaction evidence="1 8">
        <text>a myo-inositol phosphate + H2O = myo-inositol + phosphate</text>
        <dbReference type="Rhea" id="RHEA:24056"/>
        <dbReference type="ChEBI" id="CHEBI:15377"/>
        <dbReference type="ChEBI" id="CHEBI:17268"/>
        <dbReference type="ChEBI" id="CHEBI:43474"/>
        <dbReference type="ChEBI" id="CHEBI:84139"/>
        <dbReference type="EC" id="3.1.3.25"/>
    </reaction>
</comment>
<keyword evidence="5 8" id="KW-0378">Hydrolase</keyword>
<dbReference type="EMBL" id="BRPK01000014">
    <property type="protein sequence ID" value="GLB43577.1"/>
    <property type="molecule type" value="Genomic_DNA"/>
</dbReference>
<comment type="similarity">
    <text evidence="3 8">Belongs to the inositol monophosphatase superfamily.</text>
</comment>
<dbReference type="InterPro" id="IPR000760">
    <property type="entry name" value="Inositol_monophosphatase-like"/>
</dbReference>
<dbReference type="GO" id="GO:0008934">
    <property type="term" value="F:inositol monophosphate 1-phosphatase activity"/>
    <property type="evidence" value="ECO:0007669"/>
    <property type="project" value="InterPro"/>
</dbReference>
<evidence type="ECO:0000313" key="9">
    <source>
        <dbReference type="EMBL" id="GLB43577.1"/>
    </source>
</evidence>
<feature type="binding site" evidence="7">
    <location>
        <position position="106"/>
    </location>
    <ligand>
        <name>Mg(2+)</name>
        <dbReference type="ChEBI" id="CHEBI:18420"/>
        <label>1</label>
        <note>catalytic</note>
    </ligand>
</feature>
<evidence type="ECO:0000313" key="10">
    <source>
        <dbReference type="Proteomes" id="UP001063166"/>
    </source>
</evidence>
<dbReference type="Pfam" id="PF00459">
    <property type="entry name" value="Inositol_P"/>
    <property type="match status" value="1"/>
</dbReference>
<dbReference type="GO" id="GO:0007165">
    <property type="term" value="P:signal transduction"/>
    <property type="evidence" value="ECO:0007669"/>
    <property type="project" value="TreeGrafter"/>
</dbReference>
<evidence type="ECO:0000256" key="8">
    <source>
        <dbReference type="RuleBase" id="RU364068"/>
    </source>
</evidence>
<dbReference type="PANTHER" id="PTHR20854">
    <property type="entry name" value="INOSITOL MONOPHOSPHATASE"/>
    <property type="match status" value="1"/>
</dbReference>
<dbReference type="EC" id="3.1.3.25" evidence="8"/>
<dbReference type="Gene3D" id="3.30.540.10">
    <property type="entry name" value="Fructose-1,6-Bisphosphatase, subunit A, domain 1"/>
    <property type="match status" value="1"/>
</dbReference>
<evidence type="ECO:0000256" key="4">
    <source>
        <dbReference type="ARBA" id="ARBA00022723"/>
    </source>
</evidence>
<dbReference type="PROSITE" id="PS00629">
    <property type="entry name" value="IMP_1"/>
    <property type="match status" value="1"/>
</dbReference>
<comment type="cofactor">
    <cofactor evidence="2 7 8">
        <name>Mg(2+)</name>
        <dbReference type="ChEBI" id="CHEBI:18420"/>
    </cofactor>
</comment>
<reference evidence="9" key="1">
    <citation type="submission" date="2022-07" db="EMBL/GenBank/DDBJ databases">
        <title>The genome of Lyophyllum shimeji provides insight into the initial evolution of ectomycorrhizal fungal genome.</title>
        <authorList>
            <person name="Kobayashi Y."/>
            <person name="Shibata T."/>
            <person name="Hirakawa H."/>
            <person name="Shigenobu S."/>
            <person name="Nishiyama T."/>
            <person name="Yamada A."/>
            <person name="Hasebe M."/>
            <person name="Kawaguchi M."/>
        </authorList>
    </citation>
    <scope>NUCLEOTIDE SEQUENCE</scope>
    <source>
        <strain evidence="9">AT787</strain>
    </source>
</reference>
<dbReference type="GO" id="GO:0006020">
    <property type="term" value="P:inositol metabolic process"/>
    <property type="evidence" value="ECO:0007669"/>
    <property type="project" value="TreeGrafter"/>
</dbReference>
<dbReference type="Gene3D" id="3.40.190.80">
    <property type="match status" value="1"/>
</dbReference>
<dbReference type="FunFam" id="3.30.540.10:FF:000004">
    <property type="entry name" value="Inositol-1-monophosphatase"/>
    <property type="match status" value="1"/>
</dbReference>
<dbReference type="PANTHER" id="PTHR20854:SF4">
    <property type="entry name" value="INOSITOL-1-MONOPHOSPHATASE-RELATED"/>
    <property type="match status" value="1"/>
</dbReference>
<dbReference type="AlphaFoldDB" id="A0A9P3PYI3"/>
<dbReference type="InterPro" id="IPR020583">
    <property type="entry name" value="Inositol_monoP_metal-BS"/>
</dbReference>
<evidence type="ECO:0000256" key="3">
    <source>
        <dbReference type="ARBA" id="ARBA00009759"/>
    </source>
</evidence>
<comment type="caution">
    <text evidence="9">The sequence shown here is derived from an EMBL/GenBank/DDBJ whole genome shotgun (WGS) entry which is preliminary data.</text>
</comment>
<name>A0A9P3PYI3_LYOSH</name>